<gene>
    <name evidence="5" type="ORF">NMOB1V02_LOCUS736</name>
</gene>
<reference evidence="5" key="1">
    <citation type="submission" date="2020-11" db="EMBL/GenBank/DDBJ databases">
        <authorList>
            <person name="Tran Van P."/>
        </authorList>
    </citation>
    <scope>NUCLEOTIDE SEQUENCE</scope>
</reference>
<dbReference type="FunFam" id="3.30.428.10:FF:000005">
    <property type="entry name" value="Histidine triad nucleotide-binding protein 1"/>
    <property type="match status" value="1"/>
</dbReference>
<feature type="active site" description="Tele-AMP-histidine intermediate" evidence="1">
    <location>
        <position position="140"/>
    </location>
</feature>
<dbReference type="GO" id="GO:0003824">
    <property type="term" value="F:catalytic activity"/>
    <property type="evidence" value="ECO:0007669"/>
    <property type="project" value="InterPro"/>
</dbReference>
<evidence type="ECO:0000256" key="2">
    <source>
        <dbReference type="PIRSR" id="PIRSR601310-3"/>
    </source>
</evidence>
<accession>A0A7R9G9J7</accession>
<evidence type="ECO:0000259" key="4">
    <source>
        <dbReference type="PROSITE" id="PS51084"/>
    </source>
</evidence>
<evidence type="ECO:0000256" key="3">
    <source>
        <dbReference type="PROSITE-ProRule" id="PRU00464"/>
    </source>
</evidence>
<dbReference type="Pfam" id="PF01230">
    <property type="entry name" value="HIT"/>
    <property type="match status" value="1"/>
</dbReference>
<proteinExistence type="predicted"/>
<dbReference type="Proteomes" id="UP000678499">
    <property type="component" value="Unassembled WGS sequence"/>
</dbReference>
<organism evidence="5">
    <name type="scientific">Notodromas monacha</name>
    <dbReference type="NCBI Taxonomy" id="399045"/>
    <lineage>
        <taxon>Eukaryota</taxon>
        <taxon>Metazoa</taxon>
        <taxon>Ecdysozoa</taxon>
        <taxon>Arthropoda</taxon>
        <taxon>Crustacea</taxon>
        <taxon>Oligostraca</taxon>
        <taxon>Ostracoda</taxon>
        <taxon>Podocopa</taxon>
        <taxon>Podocopida</taxon>
        <taxon>Cypridocopina</taxon>
        <taxon>Cypridoidea</taxon>
        <taxon>Cyprididae</taxon>
        <taxon>Notodromas</taxon>
    </lineage>
</organism>
<feature type="short sequence motif" description="Histidine triad motif" evidence="2 3">
    <location>
        <begin position="138"/>
        <end position="142"/>
    </location>
</feature>
<dbReference type="InterPro" id="IPR036265">
    <property type="entry name" value="HIT-like_sf"/>
</dbReference>
<dbReference type="PROSITE" id="PS51084">
    <property type="entry name" value="HIT_2"/>
    <property type="match status" value="1"/>
</dbReference>
<evidence type="ECO:0000256" key="1">
    <source>
        <dbReference type="PIRSR" id="PIRSR601310-1"/>
    </source>
</evidence>
<dbReference type="Gene3D" id="3.30.428.10">
    <property type="entry name" value="HIT-like"/>
    <property type="match status" value="1"/>
</dbReference>
<dbReference type="InterPro" id="IPR019808">
    <property type="entry name" value="Histidine_triad_CS"/>
</dbReference>
<dbReference type="InterPro" id="IPR011146">
    <property type="entry name" value="HIT-like"/>
</dbReference>
<dbReference type="SUPFAM" id="SSF54197">
    <property type="entry name" value="HIT-like"/>
    <property type="match status" value="1"/>
</dbReference>
<protein>
    <recommendedName>
        <fullName evidence="4">HIT domain-containing protein</fullName>
    </recommendedName>
</protein>
<dbReference type="PANTHER" id="PTHR23089">
    <property type="entry name" value="HISTIDINE TRIAD HIT PROTEIN"/>
    <property type="match status" value="1"/>
</dbReference>
<feature type="domain" description="HIT" evidence="4">
    <location>
        <begin position="46"/>
        <end position="154"/>
    </location>
</feature>
<sequence length="154" mass="17218">MSALFYLRSVALPIVRSRPCVSWLSGRIMSSEVEKARKATKGGETIFSKIIDKVIPADIIHEDEQCIAFRDVNPQAPVHFLVIPRKRIAMLDDVNQDDAQLLGHLLLVAKDVAKKENLVDGYRLVINNGKDGAQSVFHLHIHVMGKRQMGWPPG</sequence>
<keyword evidence="6" id="KW-1185">Reference proteome</keyword>
<dbReference type="InterPro" id="IPR001310">
    <property type="entry name" value="Histidine_triad_HIT"/>
</dbReference>
<evidence type="ECO:0000313" key="6">
    <source>
        <dbReference type="Proteomes" id="UP000678499"/>
    </source>
</evidence>
<dbReference type="PRINTS" id="PR00332">
    <property type="entry name" value="HISTRIAD"/>
</dbReference>
<dbReference type="EMBL" id="OA882104">
    <property type="protein sequence ID" value="CAD7272816.1"/>
    <property type="molecule type" value="Genomic_DNA"/>
</dbReference>
<evidence type="ECO:0000313" key="5">
    <source>
        <dbReference type="EMBL" id="CAD7272816.1"/>
    </source>
</evidence>
<name>A0A7R9G9J7_9CRUS</name>
<dbReference type="PROSITE" id="PS00892">
    <property type="entry name" value="HIT_1"/>
    <property type="match status" value="1"/>
</dbReference>
<dbReference type="AlphaFoldDB" id="A0A7R9G9J7"/>
<dbReference type="EMBL" id="CAJPEX010000067">
    <property type="protein sequence ID" value="CAG0912968.1"/>
    <property type="molecule type" value="Genomic_DNA"/>
</dbReference>
<dbReference type="OrthoDB" id="272987at2759"/>
<dbReference type="CDD" id="cd01276">
    <property type="entry name" value="PKCI_related"/>
    <property type="match status" value="1"/>
</dbReference>